<accession>F2IVH7</accession>
<dbReference type="CDD" id="cd08946">
    <property type="entry name" value="SDR_e"/>
    <property type="match status" value="1"/>
</dbReference>
<dbReference type="eggNOG" id="COG0451">
    <property type="taxonomic scope" value="Bacteria"/>
</dbReference>
<comment type="similarity">
    <text evidence="2">Belongs to the NAD(P)-dependent epimerase/dehydratase family.</text>
</comment>
<evidence type="ECO:0000259" key="3">
    <source>
        <dbReference type="Pfam" id="PF01370"/>
    </source>
</evidence>
<name>F2IVH7_POLGS</name>
<evidence type="ECO:0000256" key="2">
    <source>
        <dbReference type="ARBA" id="ARBA00007637"/>
    </source>
</evidence>
<dbReference type="SUPFAM" id="SSF51735">
    <property type="entry name" value="NAD(P)-binding Rossmann-fold domains"/>
    <property type="match status" value="1"/>
</dbReference>
<dbReference type="PANTHER" id="PTHR43000">
    <property type="entry name" value="DTDP-D-GLUCOSE 4,6-DEHYDRATASE-RELATED"/>
    <property type="match status" value="1"/>
</dbReference>
<comment type="pathway">
    <text evidence="1">Bacterial outer membrane biogenesis; LPS O-antigen biosynthesis.</text>
</comment>
<dbReference type="KEGG" id="pgv:SL003B_4278"/>
<dbReference type="Pfam" id="PF01370">
    <property type="entry name" value="Epimerase"/>
    <property type="match status" value="1"/>
</dbReference>
<dbReference type="InterPro" id="IPR036291">
    <property type="entry name" value="NAD(P)-bd_dom_sf"/>
</dbReference>
<dbReference type="Gene3D" id="3.90.25.10">
    <property type="entry name" value="UDP-galactose 4-epimerase, domain 1"/>
    <property type="match status" value="1"/>
</dbReference>
<dbReference type="STRING" id="991905.SL003B_4278"/>
<sequence>MAASPFTVFGAAGFVGARLVAHLGALGHEVRAVGRDSWPKPGEALGHVLFTVGMTAQFRGRPFETVETQTLRAYEALRSYRFESFLYLSSTRLYQGAGATAEETPILARPATADAIYNLTKATAECLCLSLDDPAVRVVRLSNVFGPENDSELFVSDVMREAAATGRLVFRSAPASAKDYVHVADVAELLPRIALSGRERLYNLAFGRNVSNRAIGDALAACGIDIAYQDGAPEISFPQIDIARLMREFPRPTRGLLAAVPELLEAAQKRVQT</sequence>
<keyword evidence="5" id="KW-1185">Reference proteome</keyword>
<dbReference type="InterPro" id="IPR001509">
    <property type="entry name" value="Epimerase_deHydtase"/>
</dbReference>
<evidence type="ECO:0000256" key="1">
    <source>
        <dbReference type="ARBA" id="ARBA00005125"/>
    </source>
</evidence>
<organism evidence="4 5">
    <name type="scientific">Polymorphum gilvum (strain LMG 25793 / CGMCC 1.9160 / SL003B-26A1)</name>
    <dbReference type="NCBI Taxonomy" id="991905"/>
    <lineage>
        <taxon>Bacteria</taxon>
        <taxon>Pseudomonadati</taxon>
        <taxon>Pseudomonadota</taxon>
        <taxon>Alphaproteobacteria</taxon>
        <taxon>Rhodobacterales</taxon>
        <taxon>Paracoccaceae</taxon>
        <taxon>Polymorphum</taxon>
    </lineage>
</organism>
<dbReference type="OrthoDB" id="7209874at2"/>
<evidence type="ECO:0000313" key="5">
    <source>
        <dbReference type="Proteomes" id="UP000008130"/>
    </source>
</evidence>
<dbReference type="RefSeq" id="WP_013654993.1">
    <property type="nucleotide sequence ID" value="NC_015259.1"/>
</dbReference>
<reference evidence="4 5" key="1">
    <citation type="journal article" date="2011" name="J. Bacteriol.">
        <title>Complete genome sequence of Polymorphum gilvum SL003B-26A1T, a crude oil-degrading bacterium from oil-polluted saline soil.</title>
        <authorList>
            <person name="Li S.G."/>
            <person name="Tang Y.Q."/>
            <person name="Nie Y."/>
            <person name="Cai M."/>
            <person name="Wu X.L."/>
        </authorList>
    </citation>
    <scope>NUCLEOTIDE SEQUENCE [LARGE SCALE GENOMIC DNA]</scope>
    <source>
        <strain evidence="5">LMG 25793 / CGMCC 1.9160 / SL003B-26A1</strain>
    </source>
</reference>
<dbReference type="EMBL" id="CP002568">
    <property type="protein sequence ID" value="ADZ72695.1"/>
    <property type="molecule type" value="Genomic_DNA"/>
</dbReference>
<dbReference type="Proteomes" id="UP000008130">
    <property type="component" value="Chromosome"/>
</dbReference>
<dbReference type="Gene3D" id="3.40.50.720">
    <property type="entry name" value="NAD(P)-binding Rossmann-like Domain"/>
    <property type="match status" value="2"/>
</dbReference>
<gene>
    <name evidence="4" type="ordered locus">SL003B_4278</name>
</gene>
<evidence type="ECO:0000313" key="4">
    <source>
        <dbReference type="EMBL" id="ADZ72695.1"/>
    </source>
</evidence>
<feature type="domain" description="NAD-dependent epimerase/dehydratase" evidence="3">
    <location>
        <begin position="69"/>
        <end position="204"/>
    </location>
</feature>
<proteinExistence type="inferred from homology"/>
<protein>
    <submittedName>
        <fullName evidence="4">Putative sugar nucleotide oxidoreductaseepimerase protein</fullName>
    </submittedName>
</protein>
<dbReference type="HOGENOM" id="CLU_088921_0_0_5"/>
<dbReference type="AlphaFoldDB" id="F2IVH7"/>